<dbReference type="Proteomes" id="UP001500171">
    <property type="component" value="Unassembled WGS sequence"/>
</dbReference>
<evidence type="ECO:0000313" key="1">
    <source>
        <dbReference type="EMBL" id="GAA5108477.1"/>
    </source>
</evidence>
<dbReference type="InterPro" id="IPR010391">
    <property type="entry name" value="DNA_damage-inducible_DinI-like"/>
</dbReference>
<dbReference type="InterPro" id="IPR036687">
    <property type="entry name" value="DinI-like_sf"/>
</dbReference>
<evidence type="ECO:0008006" key="3">
    <source>
        <dbReference type="Google" id="ProtNLM"/>
    </source>
</evidence>
<dbReference type="PANTHER" id="PTHR36572">
    <property type="entry name" value="DNA DAMAGE-INDUCIBLE PROTEIN I-RELATED"/>
    <property type="match status" value="1"/>
</dbReference>
<dbReference type="EMBL" id="BAABHY010000001">
    <property type="protein sequence ID" value="GAA5108477.1"/>
    <property type="molecule type" value="Genomic_DNA"/>
</dbReference>
<comment type="caution">
    <text evidence="1">The sequence shown here is derived from an EMBL/GenBank/DDBJ whole genome shotgun (WGS) entry which is preliminary data.</text>
</comment>
<keyword evidence="2" id="KW-1185">Reference proteome</keyword>
<reference evidence="2" key="1">
    <citation type="journal article" date="2019" name="Int. J. Syst. Evol. Microbiol.">
        <title>The Global Catalogue of Microorganisms (GCM) 10K type strain sequencing project: providing services to taxonomists for standard genome sequencing and annotation.</title>
        <authorList>
            <consortium name="The Broad Institute Genomics Platform"/>
            <consortium name="The Broad Institute Genome Sequencing Center for Infectious Disease"/>
            <person name="Wu L."/>
            <person name="Ma J."/>
        </authorList>
    </citation>
    <scope>NUCLEOTIDE SEQUENCE [LARGE SCALE GENOMIC DNA]</scope>
    <source>
        <strain evidence="2">JCM 18050</strain>
    </source>
</reference>
<name>A0ABP9N6N2_9GAMM</name>
<proteinExistence type="predicted"/>
<sequence length="78" mass="8861">MLRVDVLLSKDDKVPKQLSEALQNELDKRISALYNSAIVRVRISSSKSVDVSGCNKDDKEKVLKIIENVFNSDEWLPE</sequence>
<dbReference type="RefSeq" id="WP_345489622.1">
    <property type="nucleotide sequence ID" value="NZ_BAABHY010000001.1"/>
</dbReference>
<dbReference type="Pfam" id="PF06183">
    <property type="entry name" value="DinI"/>
    <property type="match status" value="1"/>
</dbReference>
<protein>
    <recommendedName>
        <fullName evidence="3">DinI family protein</fullName>
    </recommendedName>
</protein>
<dbReference type="PANTHER" id="PTHR36572:SF2">
    <property type="entry name" value="DNA DAMAGE-INDUCIBLE PROTEIN I"/>
    <property type="match status" value="1"/>
</dbReference>
<accession>A0ABP9N6N2</accession>
<dbReference type="Gene3D" id="3.30.910.10">
    <property type="entry name" value="DinI-like"/>
    <property type="match status" value="1"/>
</dbReference>
<gene>
    <name evidence="1" type="ORF">GCM10023211_10830</name>
</gene>
<dbReference type="SUPFAM" id="SSF54857">
    <property type="entry name" value="DNA damage-inducible protein DinI"/>
    <property type="match status" value="1"/>
</dbReference>
<organism evidence="1 2">
    <name type="scientific">Orbus sasakiae</name>
    <dbReference type="NCBI Taxonomy" id="1078475"/>
    <lineage>
        <taxon>Bacteria</taxon>
        <taxon>Pseudomonadati</taxon>
        <taxon>Pseudomonadota</taxon>
        <taxon>Gammaproteobacteria</taxon>
        <taxon>Orbales</taxon>
        <taxon>Orbaceae</taxon>
        <taxon>Orbus</taxon>
    </lineage>
</organism>
<evidence type="ECO:0000313" key="2">
    <source>
        <dbReference type="Proteomes" id="UP001500171"/>
    </source>
</evidence>